<evidence type="ECO:0000313" key="9">
    <source>
        <dbReference type="EMBL" id="XBW08985.1"/>
    </source>
</evidence>
<comment type="subcellular location">
    <subcellularLocation>
        <location evidence="1 7">Cell membrane</location>
        <topology evidence="1 7">Multi-pass membrane protein</topology>
    </subcellularLocation>
</comment>
<evidence type="ECO:0000259" key="8">
    <source>
        <dbReference type="Pfam" id="PF09335"/>
    </source>
</evidence>
<feature type="transmembrane region" description="Helical" evidence="7">
    <location>
        <begin position="128"/>
        <end position="150"/>
    </location>
</feature>
<evidence type="ECO:0000256" key="1">
    <source>
        <dbReference type="ARBA" id="ARBA00004651"/>
    </source>
</evidence>
<dbReference type="AlphaFoldDB" id="A0AAU7VBZ9"/>
<gene>
    <name evidence="9" type="ORF">SAC06_09850</name>
</gene>
<evidence type="ECO:0000256" key="7">
    <source>
        <dbReference type="RuleBase" id="RU367016"/>
    </source>
</evidence>
<feature type="domain" description="VTT" evidence="8">
    <location>
        <begin position="24"/>
        <end position="148"/>
    </location>
</feature>
<dbReference type="PANTHER" id="PTHR30353:SF0">
    <property type="entry name" value="TRANSMEMBRANE PROTEIN"/>
    <property type="match status" value="1"/>
</dbReference>
<proteinExistence type="inferred from homology"/>
<feature type="transmembrane region" description="Helical" evidence="7">
    <location>
        <begin position="42"/>
        <end position="65"/>
    </location>
</feature>
<dbReference type="EMBL" id="CP138335">
    <property type="protein sequence ID" value="XBW08985.1"/>
    <property type="molecule type" value="Genomic_DNA"/>
</dbReference>
<keyword evidence="3 7" id="KW-1003">Cell membrane</keyword>
<protein>
    <submittedName>
        <fullName evidence="9">DedA family protein</fullName>
    </submittedName>
</protein>
<name>A0AAU7VBZ9_9ACTO</name>
<evidence type="ECO:0000256" key="2">
    <source>
        <dbReference type="ARBA" id="ARBA00010792"/>
    </source>
</evidence>
<dbReference type="InterPro" id="IPR032816">
    <property type="entry name" value="VTT_dom"/>
</dbReference>
<evidence type="ECO:0000256" key="4">
    <source>
        <dbReference type="ARBA" id="ARBA00022692"/>
    </source>
</evidence>
<evidence type="ECO:0000256" key="6">
    <source>
        <dbReference type="ARBA" id="ARBA00023136"/>
    </source>
</evidence>
<feature type="transmembrane region" description="Helical" evidence="7">
    <location>
        <begin position="162"/>
        <end position="181"/>
    </location>
</feature>
<reference evidence="9" key="1">
    <citation type="submission" date="2023-11" db="EMBL/GenBank/DDBJ databases">
        <title>Scrofimicrobium hongkongense sp. nov., isolated from a patient with peritonitis.</title>
        <authorList>
            <person name="Lao H.Y."/>
            <person name="Wong A.Y.P."/>
            <person name="Ng T.L."/>
            <person name="Wong R.Y.L."/>
            <person name="Yau M.C.Y."/>
            <person name="Lam J.Y.W."/>
            <person name="Siu G.K.H."/>
        </authorList>
    </citation>
    <scope>NUCLEOTIDE SEQUENCE</scope>
    <source>
        <strain evidence="9">R131</strain>
    </source>
</reference>
<dbReference type="InterPro" id="IPR032818">
    <property type="entry name" value="DedA-like"/>
</dbReference>
<organism evidence="9">
    <name type="scientific">Scrofimicrobium appendicitidis</name>
    <dbReference type="NCBI Taxonomy" id="3079930"/>
    <lineage>
        <taxon>Bacteria</taxon>
        <taxon>Bacillati</taxon>
        <taxon>Actinomycetota</taxon>
        <taxon>Actinomycetes</taxon>
        <taxon>Actinomycetales</taxon>
        <taxon>Actinomycetaceae</taxon>
        <taxon>Scrofimicrobium</taxon>
    </lineage>
</organism>
<dbReference type="GO" id="GO:0005886">
    <property type="term" value="C:plasma membrane"/>
    <property type="evidence" value="ECO:0007669"/>
    <property type="project" value="UniProtKB-SubCell"/>
</dbReference>
<evidence type="ECO:0000256" key="3">
    <source>
        <dbReference type="ARBA" id="ARBA00022475"/>
    </source>
</evidence>
<evidence type="ECO:0000256" key="5">
    <source>
        <dbReference type="ARBA" id="ARBA00022989"/>
    </source>
</evidence>
<dbReference type="KEGG" id="sapp:SAC06_09850"/>
<keyword evidence="4 7" id="KW-0812">Transmembrane</keyword>
<dbReference type="Pfam" id="PF09335">
    <property type="entry name" value="VTT_dom"/>
    <property type="match status" value="1"/>
</dbReference>
<keyword evidence="6 7" id="KW-0472">Membrane</keyword>
<accession>A0AAU7VBZ9</accession>
<comment type="similarity">
    <text evidence="2 7">Belongs to the DedA family.</text>
</comment>
<keyword evidence="5 7" id="KW-1133">Transmembrane helix</keyword>
<sequence>MGPWVLLGVALIVFIESGVLFPILPGDSLIFAAGLLHTQLNLNLWLLIGVILLAAFLGAQIGYWLGRRYGRGLFKPDARILKTEHLEQAENYFARYGGRSLILGRFVPIVRTFVPIAAGTARFPFGRFVVFNTLGAAIWGVGVTMIGALLGDRPWVHDNLEIIILLIVLVSVIPMVVEVLVQRRKAKQSD</sequence>
<comment type="caution">
    <text evidence="7">Lacks conserved residue(s) required for the propagation of feature annotation.</text>
</comment>
<dbReference type="PANTHER" id="PTHR30353">
    <property type="entry name" value="INNER MEMBRANE PROTEIN DEDA-RELATED"/>
    <property type="match status" value="1"/>
</dbReference>